<dbReference type="AlphaFoldDB" id="Q23JJ5"/>
<feature type="signal peptide" evidence="1">
    <location>
        <begin position="1"/>
        <end position="19"/>
    </location>
</feature>
<dbReference type="RefSeq" id="XP_001016993.2">
    <property type="nucleotide sequence ID" value="XM_001016993.3"/>
</dbReference>
<keyword evidence="1" id="KW-0732">Signal</keyword>
<gene>
    <name evidence="3" type="ORF">TTHERM_00759100</name>
</gene>
<dbReference type="PROSITE" id="PS51412">
    <property type="entry name" value="MACPF_2"/>
    <property type="match status" value="1"/>
</dbReference>
<dbReference type="InParanoid" id="Q23JJ5"/>
<sequence length="570" mass="64618">MLQQKILAFLLIQFILTLSHPQQAFLKNRNHSESFNSQIQDLNLVNESVLNQRQLFQLITSSINEEAKQDLCPYPGFYGDYCVGLQGQQEQLNVYKEIRMKRQQMSQNSETEQAVQGIQNMPSGVGVSFDITTGELKLPAIQLTYQKEPTQEQIWKDPLSDNQFIVADEIQIEQIELQPDIKIFQNEQELSNVWIQAAQNGYWLGGQYSHSQDLNQIFEKFFQGDQEMSVSQMAKNVLRLTFKSDNLSLNKYAQRAVNALPQEYSPEVYNDFLESWGTHISVDTYIGGMIEKVSAFKSCVNASPSFNGGLSPQQVEQALNNELNGNPADGYFAARRKIAVDHRFGGNPENQSNWENTISQNPALLKINKFVSWDSLVADVQVKQNLQQAIMNRIESMKQNYINNQQSILQQRSIQNNSPKTAYAIQGNGNTNILIHVMVDLHIPAPLNYVVSNPFQMNEASICPPQQPFYLSKINCSSGEFADLQLLGIPKDVRYERDSLGNFRTILNENYGNWVNKGCSIASVSGFPQFIDLNQIPPNDSRFQIICTDCIPNFYNSPNGNILQCNCPAF</sequence>
<evidence type="ECO:0000313" key="4">
    <source>
        <dbReference type="Proteomes" id="UP000009168"/>
    </source>
</evidence>
<dbReference type="SMART" id="SM00457">
    <property type="entry name" value="MACPF"/>
    <property type="match status" value="1"/>
</dbReference>
<evidence type="ECO:0000259" key="2">
    <source>
        <dbReference type="PROSITE" id="PS51412"/>
    </source>
</evidence>
<dbReference type="HOGENOM" id="CLU_022058_0_0_1"/>
<dbReference type="OrthoDB" id="1366754at2759"/>
<dbReference type="Pfam" id="PF01823">
    <property type="entry name" value="MACPF"/>
    <property type="match status" value="1"/>
</dbReference>
<feature type="domain" description="MACPF" evidence="2">
    <location>
        <begin position="104"/>
        <end position="409"/>
    </location>
</feature>
<dbReference type="EMBL" id="GG662685">
    <property type="protein sequence ID" value="EAR96748.2"/>
    <property type="molecule type" value="Genomic_DNA"/>
</dbReference>
<dbReference type="KEGG" id="tet:TTHERM_00759100"/>
<evidence type="ECO:0000313" key="3">
    <source>
        <dbReference type="EMBL" id="EAR96748.2"/>
    </source>
</evidence>
<keyword evidence="4" id="KW-1185">Reference proteome</keyword>
<dbReference type="InterPro" id="IPR020864">
    <property type="entry name" value="MACPF"/>
</dbReference>
<reference evidence="4" key="1">
    <citation type="journal article" date="2006" name="PLoS Biol.">
        <title>Macronuclear genome sequence of the ciliate Tetrahymena thermophila, a model eukaryote.</title>
        <authorList>
            <person name="Eisen J.A."/>
            <person name="Coyne R.S."/>
            <person name="Wu M."/>
            <person name="Wu D."/>
            <person name="Thiagarajan M."/>
            <person name="Wortman J.R."/>
            <person name="Badger J.H."/>
            <person name="Ren Q."/>
            <person name="Amedeo P."/>
            <person name="Jones K.M."/>
            <person name="Tallon L.J."/>
            <person name="Delcher A.L."/>
            <person name="Salzberg S.L."/>
            <person name="Silva J.C."/>
            <person name="Haas B.J."/>
            <person name="Majoros W.H."/>
            <person name="Farzad M."/>
            <person name="Carlton J.M."/>
            <person name="Smith R.K. Jr."/>
            <person name="Garg J."/>
            <person name="Pearlman R.E."/>
            <person name="Karrer K.M."/>
            <person name="Sun L."/>
            <person name="Manning G."/>
            <person name="Elde N.C."/>
            <person name="Turkewitz A.P."/>
            <person name="Asai D.J."/>
            <person name="Wilkes D.E."/>
            <person name="Wang Y."/>
            <person name="Cai H."/>
            <person name="Collins K."/>
            <person name="Stewart B.A."/>
            <person name="Lee S.R."/>
            <person name="Wilamowska K."/>
            <person name="Weinberg Z."/>
            <person name="Ruzzo W.L."/>
            <person name="Wloga D."/>
            <person name="Gaertig J."/>
            <person name="Frankel J."/>
            <person name="Tsao C.-C."/>
            <person name="Gorovsky M.A."/>
            <person name="Keeling P.J."/>
            <person name="Waller R.F."/>
            <person name="Patron N.J."/>
            <person name="Cherry J.M."/>
            <person name="Stover N.A."/>
            <person name="Krieger C.J."/>
            <person name="del Toro C."/>
            <person name="Ryder H.F."/>
            <person name="Williamson S.C."/>
            <person name="Barbeau R.A."/>
            <person name="Hamilton E.P."/>
            <person name="Orias E."/>
        </authorList>
    </citation>
    <scope>NUCLEOTIDE SEQUENCE [LARGE SCALE GENOMIC DNA]</scope>
    <source>
        <strain evidence="4">SB210</strain>
    </source>
</reference>
<protein>
    <submittedName>
        <fullName evidence="3">MAC/perforin domain protein</fullName>
    </submittedName>
</protein>
<dbReference type="Proteomes" id="UP000009168">
    <property type="component" value="Unassembled WGS sequence"/>
</dbReference>
<dbReference type="eggNOG" id="ENOG502R472">
    <property type="taxonomic scope" value="Eukaryota"/>
</dbReference>
<proteinExistence type="predicted"/>
<dbReference type="GeneID" id="7843129"/>
<accession>Q23JJ5</accession>
<organism evidence="3 4">
    <name type="scientific">Tetrahymena thermophila (strain SB210)</name>
    <dbReference type="NCBI Taxonomy" id="312017"/>
    <lineage>
        <taxon>Eukaryota</taxon>
        <taxon>Sar</taxon>
        <taxon>Alveolata</taxon>
        <taxon>Ciliophora</taxon>
        <taxon>Intramacronucleata</taxon>
        <taxon>Oligohymenophorea</taxon>
        <taxon>Hymenostomatida</taxon>
        <taxon>Tetrahymenina</taxon>
        <taxon>Tetrahymenidae</taxon>
        <taxon>Tetrahymena</taxon>
    </lineage>
</organism>
<feature type="chain" id="PRO_5004201682" evidence="1">
    <location>
        <begin position="20"/>
        <end position="570"/>
    </location>
</feature>
<evidence type="ECO:0000256" key="1">
    <source>
        <dbReference type="SAM" id="SignalP"/>
    </source>
</evidence>
<name>Q23JJ5_TETTS</name>